<evidence type="ECO:0000313" key="7">
    <source>
        <dbReference type="EMBL" id="KTE92632.1"/>
    </source>
</evidence>
<dbReference type="PANTHER" id="PTHR42855">
    <property type="entry name" value="ABC TRANSPORTER ATP-BINDING SUBUNIT"/>
    <property type="match status" value="1"/>
</dbReference>
<evidence type="ECO:0000256" key="2">
    <source>
        <dbReference type="ARBA" id="ARBA00022840"/>
    </source>
</evidence>
<keyword evidence="1" id="KW-0547">Nucleotide-binding</keyword>
<dbReference type="Proteomes" id="UP000054623">
    <property type="component" value="Unassembled WGS sequence"/>
</dbReference>
<dbReference type="SUPFAM" id="SSF52540">
    <property type="entry name" value="P-loop containing nucleoside triphosphate hydrolases"/>
    <property type="match status" value="2"/>
</dbReference>
<feature type="compositionally biased region" description="Basic and acidic residues" evidence="4">
    <location>
        <begin position="544"/>
        <end position="563"/>
    </location>
</feature>
<dbReference type="EMBL" id="LK996017">
    <property type="protein sequence ID" value="CDX02252.1"/>
    <property type="molecule type" value="Genomic_DNA"/>
</dbReference>
<evidence type="ECO:0000259" key="5">
    <source>
        <dbReference type="PROSITE" id="PS50893"/>
    </source>
</evidence>
<feature type="coiled-coil region" evidence="3">
    <location>
        <begin position="584"/>
        <end position="611"/>
    </location>
</feature>
<dbReference type="PROSITE" id="PS00211">
    <property type="entry name" value="ABC_TRANSPORTER_1"/>
    <property type="match status" value="2"/>
</dbReference>
<feature type="coiled-coil region" evidence="3">
    <location>
        <begin position="87"/>
        <end position="114"/>
    </location>
</feature>
<dbReference type="GO" id="GO:0016887">
    <property type="term" value="F:ATP hydrolysis activity"/>
    <property type="evidence" value="ECO:0007669"/>
    <property type="project" value="InterPro"/>
</dbReference>
<sequence length="636" mass="72665">MIACSVNKVTKMYGGNTIFSNISLEIQENERVGLVGPNGSGKTTLFKLLAGQEDPDAGQVHWKKGSKTGYLTQIPDFEDGLTASDVLMIAYRELLEMEETMRELETAMSMEEEHPRLDKLMEHYGLLLNQFTLQGGYEIQANLEKIAQGLNIGDLLPRSFATLSGGEKTKVGLALTLLKNPDFLLLDEPTNHLDLFAVKWLGSFLKTYNGTVLVISHDRFFLDEVVTKILDLADGELYHYHTNYTGYVKEKEERLLKEFHDYEEQQKQIKKMKETIKRLREWANRAYPSGEGLYRQAKNIERALEHMEKLSRPQLNRKKMNLEMEASERSGKDVVLLQDVAKGFGGNQPLFTNVNLHLAFGQRAAIVGENGTGKSTLIKLILGELSPDQGEVRIGSNVKIGYLSQQVFSDTKEKTVIDLFREDIPMTEGEARNTLARFLFYGPMVYKKVSQLSGGERMRLRLAQLMYQDNNLLILDEPTNHLDMDSLQVLEDALENYDGTLLAVSHDRYFLNKLFHKVYWLEAGAVHCFEGNFSYAEEKMGTAHHQNERVHNEEVQLKREKPTVKQGGSDSLPTRDKITPDYRLEKLESELKNLEEQISSLDLQLREIVDLAQLQQVYAEKEGLEKRWLEIFELLE</sequence>
<protein>
    <submittedName>
        <fullName evidence="7">ABC transporter ATP-binding protein</fullName>
    </submittedName>
    <submittedName>
        <fullName evidence="6">ABC transporter F member 2</fullName>
    </submittedName>
</protein>
<feature type="region of interest" description="Disordered" evidence="4">
    <location>
        <begin position="544"/>
        <end position="575"/>
    </location>
</feature>
<evidence type="ECO:0000313" key="8">
    <source>
        <dbReference type="Proteomes" id="UP000054623"/>
    </source>
</evidence>
<dbReference type="FunFam" id="3.40.50.300:FF:001807">
    <property type="entry name" value="ABC transporter ATP-binding protein"/>
    <property type="match status" value="1"/>
</dbReference>
<dbReference type="AlphaFoldDB" id="A0A098B1M3"/>
<evidence type="ECO:0000256" key="3">
    <source>
        <dbReference type="SAM" id="Coils"/>
    </source>
</evidence>
<evidence type="ECO:0000256" key="1">
    <source>
        <dbReference type="ARBA" id="ARBA00022741"/>
    </source>
</evidence>
<keyword evidence="3" id="KW-0175">Coiled coil</keyword>
<keyword evidence="2 7" id="KW-0067">ATP-binding</keyword>
<dbReference type="PROSITE" id="PS50893">
    <property type="entry name" value="ABC_TRANSPORTER_2"/>
    <property type="match status" value="2"/>
</dbReference>
<dbReference type="InterPro" id="IPR003593">
    <property type="entry name" value="AAA+_ATPase"/>
</dbReference>
<evidence type="ECO:0000313" key="6">
    <source>
        <dbReference type="EMBL" id="CDX02252.1"/>
    </source>
</evidence>
<feature type="domain" description="ABC transporter" evidence="5">
    <location>
        <begin position="4"/>
        <end position="259"/>
    </location>
</feature>
<dbReference type="Gene3D" id="3.40.50.300">
    <property type="entry name" value="P-loop containing nucleotide triphosphate hydrolases"/>
    <property type="match status" value="2"/>
</dbReference>
<reference evidence="6" key="1">
    <citation type="submission" date="2014-07" db="EMBL/GenBank/DDBJ databases">
        <authorList>
            <person name="Hornung V.Bastian."/>
        </authorList>
    </citation>
    <scope>NUCLEOTIDE SEQUENCE</scope>
    <source>
        <strain evidence="6">PCE-S</strain>
    </source>
</reference>
<dbReference type="RefSeq" id="WP_005812822.1">
    <property type="nucleotide sequence ID" value="NZ_CABKQQ010000042.1"/>
</dbReference>
<proteinExistence type="predicted"/>
<reference evidence="7 8" key="2">
    <citation type="submission" date="2015-12" db="EMBL/GenBank/DDBJ databases">
        <title>Draft Genome Sequence of Desulfitobacterium hafniense Strain DH, a Sulfate-reducing Bacterium Isolated from Paddy Soils.</title>
        <authorList>
            <person name="Bao P."/>
            <person name="Zhang X."/>
            <person name="Li G."/>
        </authorList>
    </citation>
    <scope>NUCLEOTIDE SEQUENCE [LARGE SCALE GENOMIC DNA]</scope>
    <source>
        <strain evidence="7 8">DH</strain>
    </source>
</reference>
<dbReference type="Pfam" id="PF00005">
    <property type="entry name" value="ABC_tran"/>
    <property type="match status" value="2"/>
</dbReference>
<dbReference type="FunFam" id="3.40.50.300:FF:000011">
    <property type="entry name" value="Putative ABC transporter ATP-binding component"/>
    <property type="match status" value="1"/>
</dbReference>
<evidence type="ECO:0000256" key="4">
    <source>
        <dbReference type="SAM" id="MobiDB-lite"/>
    </source>
</evidence>
<name>A0A098B1M3_DESHA</name>
<dbReference type="InterPro" id="IPR027417">
    <property type="entry name" value="P-loop_NTPase"/>
</dbReference>
<organism evidence="6">
    <name type="scientific">Desulfitobacterium hafniense</name>
    <name type="common">Desulfitobacterium frappieri</name>
    <dbReference type="NCBI Taxonomy" id="49338"/>
    <lineage>
        <taxon>Bacteria</taxon>
        <taxon>Bacillati</taxon>
        <taxon>Bacillota</taxon>
        <taxon>Clostridia</taxon>
        <taxon>Eubacteriales</taxon>
        <taxon>Desulfitobacteriaceae</taxon>
        <taxon>Desulfitobacterium</taxon>
    </lineage>
</organism>
<gene>
    <name evidence="7" type="ORF">AT727_18150</name>
    <name evidence="6" type="ORF">DPCES_2365</name>
</gene>
<dbReference type="OrthoDB" id="1624247at2"/>
<dbReference type="InterPro" id="IPR017871">
    <property type="entry name" value="ABC_transporter-like_CS"/>
</dbReference>
<feature type="domain" description="ABC transporter" evidence="5">
    <location>
        <begin position="335"/>
        <end position="548"/>
    </location>
</feature>
<dbReference type="InterPro" id="IPR032781">
    <property type="entry name" value="ABC_tran_Xtn"/>
</dbReference>
<accession>A0A098B1M3</accession>
<dbReference type="Pfam" id="PF12848">
    <property type="entry name" value="ABC_tran_Xtn"/>
    <property type="match status" value="1"/>
</dbReference>
<dbReference type="InterPro" id="IPR051309">
    <property type="entry name" value="ABCF_ATPase"/>
</dbReference>
<dbReference type="NCBIfam" id="NF000355">
    <property type="entry name" value="ribo_prot_ABC_F"/>
    <property type="match status" value="1"/>
</dbReference>
<dbReference type="CDD" id="cd03221">
    <property type="entry name" value="ABCF_EF-3"/>
    <property type="match status" value="2"/>
</dbReference>
<dbReference type="EMBL" id="LOCK01000012">
    <property type="protein sequence ID" value="KTE92632.1"/>
    <property type="molecule type" value="Genomic_DNA"/>
</dbReference>
<dbReference type="GO" id="GO:0005524">
    <property type="term" value="F:ATP binding"/>
    <property type="evidence" value="ECO:0007669"/>
    <property type="project" value="UniProtKB-KW"/>
</dbReference>
<dbReference type="PATRIC" id="fig|49338.4.peg.2545"/>
<dbReference type="PANTHER" id="PTHR42855:SF2">
    <property type="entry name" value="DRUG RESISTANCE ABC TRANSPORTER,ATP-BINDING PROTEIN"/>
    <property type="match status" value="1"/>
</dbReference>
<dbReference type="InterPro" id="IPR003439">
    <property type="entry name" value="ABC_transporter-like_ATP-bd"/>
</dbReference>
<dbReference type="SMART" id="SM00382">
    <property type="entry name" value="AAA"/>
    <property type="match status" value="2"/>
</dbReference>